<feature type="region of interest" description="Disordered" evidence="1">
    <location>
        <begin position="58"/>
        <end position="90"/>
    </location>
</feature>
<dbReference type="AlphaFoldDB" id="A0ABD1HU94"/>
<evidence type="ECO:0000256" key="1">
    <source>
        <dbReference type="SAM" id="MobiDB-lite"/>
    </source>
</evidence>
<accession>A0ABD1HU94</accession>
<protein>
    <submittedName>
        <fullName evidence="2">Uncharacterized protein</fullName>
    </submittedName>
</protein>
<dbReference type="Proteomes" id="UP001567538">
    <property type="component" value="Unassembled WGS sequence"/>
</dbReference>
<proteinExistence type="predicted"/>
<keyword evidence="3" id="KW-1185">Reference proteome</keyword>
<evidence type="ECO:0000313" key="3">
    <source>
        <dbReference type="Proteomes" id="UP001567538"/>
    </source>
</evidence>
<sequence>MGCFRACFGHLRNTEKVQHQCLSPSNESVKLIPENTESLKEEDFVNPHKLISQLTEDIKLGENEMEGEKEKEDSLKKEYLPKESSSQSLQQESCCSSLFTLSIDSSKQFLQHKKSQGVLVRAEEEKTMRWKSKASRADINKLNGVVSSTTTSCCSGDDQTGSFRNC</sequence>
<dbReference type="EMBL" id="JBEAFC010000004">
    <property type="protein sequence ID" value="KAL1559469.1"/>
    <property type="molecule type" value="Genomic_DNA"/>
</dbReference>
<evidence type="ECO:0000313" key="2">
    <source>
        <dbReference type="EMBL" id="KAL1559469.1"/>
    </source>
</evidence>
<gene>
    <name evidence="2" type="ORF">AAHA92_09807</name>
</gene>
<name>A0ABD1HU94_SALDI</name>
<reference evidence="2 3" key="1">
    <citation type="submission" date="2024-06" db="EMBL/GenBank/DDBJ databases">
        <title>A chromosome level genome sequence of Diviner's sage (Salvia divinorum).</title>
        <authorList>
            <person name="Ford S.A."/>
            <person name="Ro D.-K."/>
            <person name="Ness R.W."/>
            <person name="Phillips M.A."/>
        </authorList>
    </citation>
    <scope>NUCLEOTIDE SEQUENCE [LARGE SCALE GENOMIC DNA]</scope>
    <source>
        <strain evidence="2">SAF-2024a</strain>
        <tissue evidence="2">Leaf</tissue>
    </source>
</reference>
<feature type="compositionally biased region" description="Basic and acidic residues" evidence="1">
    <location>
        <begin position="58"/>
        <end position="81"/>
    </location>
</feature>
<organism evidence="2 3">
    <name type="scientific">Salvia divinorum</name>
    <name type="common">Maria pastora</name>
    <name type="synonym">Diviner's sage</name>
    <dbReference type="NCBI Taxonomy" id="28513"/>
    <lineage>
        <taxon>Eukaryota</taxon>
        <taxon>Viridiplantae</taxon>
        <taxon>Streptophyta</taxon>
        <taxon>Embryophyta</taxon>
        <taxon>Tracheophyta</taxon>
        <taxon>Spermatophyta</taxon>
        <taxon>Magnoliopsida</taxon>
        <taxon>eudicotyledons</taxon>
        <taxon>Gunneridae</taxon>
        <taxon>Pentapetalae</taxon>
        <taxon>asterids</taxon>
        <taxon>lamiids</taxon>
        <taxon>Lamiales</taxon>
        <taxon>Lamiaceae</taxon>
        <taxon>Nepetoideae</taxon>
        <taxon>Mentheae</taxon>
        <taxon>Salviinae</taxon>
        <taxon>Salvia</taxon>
        <taxon>Salvia subgen. Calosphace</taxon>
    </lineage>
</organism>
<comment type="caution">
    <text evidence="2">The sequence shown here is derived from an EMBL/GenBank/DDBJ whole genome shotgun (WGS) entry which is preliminary data.</text>
</comment>